<proteinExistence type="predicted"/>
<gene>
    <name evidence="2" type="ORF">KB874_01170</name>
</gene>
<dbReference type="AlphaFoldDB" id="A0A8J8B6M9"/>
<evidence type="ECO:0000256" key="1">
    <source>
        <dbReference type="SAM" id="SignalP"/>
    </source>
</evidence>
<evidence type="ECO:0000313" key="3">
    <source>
        <dbReference type="Proteomes" id="UP000681356"/>
    </source>
</evidence>
<keyword evidence="1" id="KW-0732">Signal</keyword>
<sequence>MMRTALALLLGLGAALPLSAQDATPLRDRLRALAAPPAPTGLYADEAASDLALIAANREALFGAHRPMLGTGDGAAAIALFVGRDCAECDAARQDLEALVQKLDLRASLIDVDADPADAGLMARMTLDILPAYVMPDRLIRGAFPAFVLEGYLTGARR</sequence>
<keyword evidence="3" id="KW-1185">Reference proteome</keyword>
<comment type="caution">
    <text evidence="2">The sequence shown here is derived from an EMBL/GenBank/DDBJ whole genome shotgun (WGS) entry which is preliminary data.</text>
</comment>
<reference evidence="2" key="1">
    <citation type="submission" date="2021-04" db="EMBL/GenBank/DDBJ databases">
        <authorList>
            <person name="Yoon J."/>
        </authorList>
    </citation>
    <scope>NUCLEOTIDE SEQUENCE</scope>
    <source>
        <strain evidence="2">KMU-90</strain>
    </source>
</reference>
<dbReference type="RefSeq" id="WP_212534703.1">
    <property type="nucleotide sequence ID" value="NZ_JAGTUU010000001.1"/>
</dbReference>
<organism evidence="2 3">
    <name type="scientific">Thetidibacter halocola</name>
    <dbReference type="NCBI Taxonomy" id="2827239"/>
    <lineage>
        <taxon>Bacteria</taxon>
        <taxon>Pseudomonadati</taxon>
        <taxon>Pseudomonadota</taxon>
        <taxon>Alphaproteobacteria</taxon>
        <taxon>Rhodobacterales</taxon>
        <taxon>Roseobacteraceae</taxon>
        <taxon>Thetidibacter</taxon>
    </lineage>
</organism>
<dbReference type="EMBL" id="JAGTUU010000001">
    <property type="protein sequence ID" value="MBS0122730.1"/>
    <property type="molecule type" value="Genomic_DNA"/>
</dbReference>
<evidence type="ECO:0000313" key="2">
    <source>
        <dbReference type="EMBL" id="MBS0122730.1"/>
    </source>
</evidence>
<dbReference type="InterPro" id="IPR036249">
    <property type="entry name" value="Thioredoxin-like_sf"/>
</dbReference>
<accession>A0A8J8B6M9</accession>
<dbReference type="SUPFAM" id="SSF52833">
    <property type="entry name" value="Thioredoxin-like"/>
    <property type="match status" value="1"/>
</dbReference>
<name>A0A8J8B6M9_9RHOB</name>
<dbReference type="Proteomes" id="UP000681356">
    <property type="component" value="Unassembled WGS sequence"/>
</dbReference>
<protein>
    <submittedName>
        <fullName evidence="2">Uncharacterized protein</fullName>
    </submittedName>
</protein>
<feature type="signal peptide" evidence="1">
    <location>
        <begin position="1"/>
        <end position="20"/>
    </location>
</feature>
<feature type="chain" id="PRO_5035215599" evidence="1">
    <location>
        <begin position="21"/>
        <end position="158"/>
    </location>
</feature>